<dbReference type="OrthoDB" id="43665at2157"/>
<dbReference type="RefSeq" id="WP_156005769.1">
    <property type="nucleotide sequence ID" value="NZ_CP045483.1"/>
</dbReference>
<dbReference type="EMBL" id="CP045483">
    <property type="protein sequence ID" value="QGR19216.1"/>
    <property type="molecule type" value="Genomic_DNA"/>
</dbReference>
<keyword evidence="3" id="KW-1185">Reference proteome</keyword>
<dbReference type="Proteomes" id="UP000423396">
    <property type="component" value="Chromosome"/>
</dbReference>
<sequence length="170" mass="19371">MQKTYTGRYVNIPLLVQEINNMFLSEGWESQVQQLSMGMMQPTMPQYADYEIRAIKRGHLHHVETVIVRVKGYPNDFTIIVEEEHIGPVGRELINRRLFGNIDKQINDGLFDMQMPMGMQMGPQPGTIQPPMGQPTPQQSMPQTQIRCPQCGYMNPPGAKFCLNCGTKLM</sequence>
<dbReference type="InterPro" id="IPR038587">
    <property type="entry name" value="Ribosomal_eL40_sf"/>
</dbReference>
<dbReference type="Gene3D" id="4.10.1060.50">
    <property type="match status" value="1"/>
</dbReference>
<dbReference type="GeneID" id="42798202"/>
<evidence type="ECO:0000313" key="3">
    <source>
        <dbReference type="Proteomes" id="UP000423396"/>
    </source>
</evidence>
<evidence type="ECO:0000313" key="2">
    <source>
        <dbReference type="EMBL" id="QGR19216.1"/>
    </source>
</evidence>
<reference evidence="2 3" key="1">
    <citation type="submission" date="2019-10" db="EMBL/GenBank/DDBJ databases">
        <title>Genome Sequences from Six Type Strain Members of the Archaeal Family Sulfolobaceae: Acidianus ambivalens, Acidianus infernus, Metallosphaera prunae, Stygiolobus azoricus, Sulfolobus metallicus, and Sulfurisphaera ohwakuensis.</title>
        <authorList>
            <person name="Counts J.A."/>
            <person name="Kelly R.M."/>
        </authorList>
    </citation>
    <scope>NUCLEOTIDE SEQUENCE [LARGE SCALE GENOMIC DNA]</scope>
    <source>
        <strain evidence="2 3">FC6</strain>
    </source>
</reference>
<organism evidence="2 3">
    <name type="scientific">Stygiolobus azoricus</name>
    <dbReference type="NCBI Taxonomy" id="41675"/>
    <lineage>
        <taxon>Archaea</taxon>
        <taxon>Thermoproteota</taxon>
        <taxon>Thermoprotei</taxon>
        <taxon>Sulfolobales</taxon>
        <taxon>Sulfolobaceae</taxon>
        <taxon>Stygiolobus</taxon>
    </lineage>
</organism>
<dbReference type="InterPro" id="IPR026870">
    <property type="entry name" value="Zinc_ribbon_dom"/>
</dbReference>
<proteinExistence type="predicted"/>
<dbReference type="KEGG" id="sazo:D1868_03975"/>
<dbReference type="Pfam" id="PF13240">
    <property type="entry name" value="Zn_Ribbon_1"/>
    <property type="match status" value="1"/>
</dbReference>
<accession>A0A650CMY5</accession>
<gene>
    <name evidence="2" type="ORF">D1868_03975</name>
</gene>
<feature type="domain" description="Zinc-ribbon" evidence="1">
    <location>
        <begin position="148"/>
        <end position="169"/>
    </location>
</feature>
<dbReference type="AlphaFoldDB" id="A0A650CMY5"/>
<evidence type="ECO:0000259" key="1">
    <source>
        <dbReference type="Pfam" id="PF13240"/>
    </source>
</evidence>
<protein>
    <submittedName>
        <fullName evidence="2">Zinc-ribbon domain-containing protein</fullName>
    </submittedName>
</protein>
<name>A0A650CMY5_9CREN</name>